<evidence type="ECO:0000313" key="3">
    <source>
        <dbReference type="Proteomes" id="UP000535415"/>
    </source>
</evidence>
<sequence length="68" mass="7025">MFKSVLVSASLLTLAAGCEYALGTTGQDTSFERVGTLNCTTGTPSEQAFAVGTARDPVRCGPQSQPVE</sequence>
<feature type="chain" id="PRO_5031231518" evidence="1">
    <location>
        <begin position="22"/>
        <end position="68"/>
    </location>
</feature>
<keyword evidence="1" id="KW-0732">Signal</keyword>
<proteinExistence type="predicted"/>
<comment type="caution">
    <text evidence="2">The sequence shown here is derived from an EMBL/GenBank/DDBJ whole genome shotgun (WGS) entry which is preliminary data.</text>
</comment>
<reference evidence="2 3" key="1">
    <citation type="submission" date="2020-08" db="EMBL/GenBank/DDBJ databases">
        <title>Genomic Encyclopedia of Type Strains, Phase IV (KMG-IV): sequencing the most valuable type-strain genomes for metagenomic binning, comparative biology and taxonomic classification.</title>
        <authorList>
            <person name="Goeker M."/>
        </authorList>
    </citation>
    <scope>NUCLEOTIDE SEQUENCE [LARGE SCALE GENOMIC DNA]</scope>
    <source>
        <strain evidence="2 3">DSM 101064</strain>
    </source>
</reference>
<dbReference type="EMBL" id="JACIJM010000005">
    <property type="protein sequence ID" value="MBB5722396.1"/>
    <property type="molecule type" value="Genomic_DNA"/>
</dbReference>
<dbReference type="RefSeq" id="WP_183528625.1">
    <property type="nucleotide sequence ID" value="NZ_JACIJM010000005.1"/>
</dbReference>
<name>A0A7W9EZY2_9RHOB</name>
<evidence type="ECO:0000313" key="2">
    <source>
        <dbReference type="EMBL" id="MBB5722396.1"/>
    </source>
</evidence>
<feature type="signal peptide" evidence="1">
    <location>
        <begin position="1"/>
        <end position="21"/>
    </location>
</feature>
<dbReference type="AlphaFoldDB" id="A0A7W9EZY2"/>
<dbReference type="PROSITE" id="PS51257">
    <property type="entry name" value="PROKAR_LIPOPROTEIN"/>
    <property type="match status" value="1"/>
</dbReference>
<accession>A0A7W9EZY2</accession>
<evidence type="ECO:0000256" key="1">
    <source>
        <dbReference type="SAM" id="SignalP"/>
    </source>
</evidence>
<gene>
    <name evidence="2" type="ORF">FHS72_002022</name>
</gene>
<keyword evidence="3" id="KW-1185">Reference proteome</keyword>
<protein>
    <submittedName>
        <fullName evidence="2">Uncharacterized protein</fullName>
    </submittedName>
</protein>
<organism evidence="2 3">
    <name type="scientific">Yoonia ponticola</name>
    <dbReference type="NCBI Taxonomy" id="1524255"/>
    <lineage>
        <taxon>Bacteria</taxon>
        <taxon>Pseudomonadati</taxon>
        <taxon>Pseudomonadota</taxon>
        <taxon>Alphaproteobacteria</taxon>
        <taxon>Rhodobacterales</taxon>
        <taxon>Paracoccaceae</taxon>
        <taxon>Yoonia</taxon>
    </lineage>
</organism>
<dbReference type="Proteomes" id="UP000535415">
    <property type="component" value="Unassembled WGS sequence"/>
</dbReference>